<dbReference type="EMBL" id="LJQM01000043">
    <property type="protein sequence ID" value="KPX48419.1"/>
    <property type="molecule type" value="Genomic_DNA"/>
</dbReference>
<sequence length="223" mass="24589">MSESLFAALQQLLGDSQVQQGTLGIITAATLKLFPLPKARAIAFLAFDRLADAVSFLSHARAGLGAGLTAFELLSAECLALLREQFAQGEQPFRNAPQPWFALLELSDNHGEEHARATFEAVLGDALEQGCKLTAKQLEQHIGERTRWLILNGPGNPSGAVYDREELMALAEVLRRHPNVLILLDELYEHIRFDGHAALNLLNVAADLTPRCCWWVVCRKPMP</sequence>
<dbReference type="InterPro" id="IPR016164">
    <property type="entry name" value="FAD-linked_Oxase-like_C"/>
</dbReference>
<dbReference type="Proteomes" id="UP000050557">
    <property type="component" value="Unassembled WGS sequence"/>
</dbReference>
<evidence type="ECO:0000256" key="1">
    <source>
        <dbReference type="ARBA" id="ARBA00001933"/>
    </source>
</evidence>
<accession>A0A0P9S9T6</accession>
<dbReference type="SUPFAM" id="SSF55103">
    <property type="entry name" value="FAD-linked oxidases, C-terminal domain"/>
    <property type="match status" value="1"/>
</dbReference>
<comment type="caution">
    <text evidence="9">The sequence shown here is derived from an EMBL/GenBank/DDBJ whole genome shotgun (WGS) entry which is preliminary data.</text>
</comment>
<evidence type="ECO:0000256" key="2">
    <source>
        <dbReference type="ARBA" id="ARBA00007441"/>
    </source>
</evidence>
<dbReference type="GO" id="GO:0006520">
    <property type="term" value="P:amino acid metabolic process"/>
    <property type="evidence" value="ECO:0007669"/>
    <property type="project" value="InterPro"/>
</dbReference>
<protein>
    <submittedName>
        <fullName evidence="9">Putative oxidoreductase</fullName>
    </submittedName>
</protein>
<dbReference type="Gene3D" id="3.40.640.10">
    <property type="entry name" value="Type I PLP-dependent aspartate aminotransferase-like (Major domain)"/>
    <property type="match status" value="1"/>
</dbReference>
<dbReference type="InterPro" id="IPR015424">
    <property type="entry name" value="PyrdxlP-dep_Trfase"/>
</dbReference>
<evidence type="ECO:0000259" key="8">
    <source>
        <dbReference type="Pfam" id="PF00155"/>
    </source>
</evidence>
<dbReference type="PANTHER" id="PTHR46383:SF1">
    <property type="entry name" value="ASPARTATE AMINOTRANSFERASE"/>
    <property type="match status" value="1"/>
</dbReference>
<evidence type="ECO:0000256" key="3">
    <source>
        <dbReference type="ARBA" id="ARBA00022576"/>
    </source>
</evidence>
<dbReference type="PATRIC" id="fig|251654.3.peg.2892"/>
<dbReference type="PANTHER" id="PTHR46383">
    <property type="entry name" value="ASPARTATE AMINOTRANSFERASE"/>
    <property type="match status" value="1"/>
</dbReference>
<evidence type="ECO:0000256" key="5">
    <source>
        <dbReference type="ARBA" id="ARBA00022679"/>
    </source>
</evidence>
<evidence type="ECO:0000313" key="9">
    <source>
        <dbReference type="EMBL" id="KPX48419.1"/>
    </source>
</evidence>
<evidence type="ECO:0000256" key="6">
    <source>
        <dbReference type="ARBA" id="ARBA00022827"/>
    </source>
</evidence>
<proteinExistence type="inferred from homology"/>
<reference evidence="9 10" key="1">
    <citation type="submission" date="2015-09" db="EMBL/GenBank/DDBJ databases">
        <title>Genome announcement of multiple Pseudomonas syringae strains.</title>
        <authorList>
            <person name="Thakur S."/>
            <person name="Wang P.W."/>
            <person name="Gong Y."/>
            <person name="Weir B.S."/>
            <person name="Guttman D.S."/>
        </authorList>
    </citation>
    <scope>NUCLEOTIDE SEQUENCE [LARGE SCALE GENOMIC DNA]</scope>
    <source>
        <strain evidence="9 10">ICMP4531</strain>
    </source>
</reference>
<keyword evidence="5" id="KW-0808">Transferase</keyword>
<dbReference type="Pfam" id="PF00155">
    <property type="entry name" value="Aminotran_1_2"/>
    <property type="match status" value="1"/>
</dbReference>
<keyword evidence="6" id="KW-0274">FAD</keyword>
<organism evidence="9 10">
    <name type="scientific">Pseudomonas syringae pv. helianthi</name>
    <dbReference type="NCBI Taxonomy" id="251654"/>
    <lineage>
        <taxon>Bacteria</taxon>
        <taxon>Pseudomonadati</taxon>
        <taxon>Pseudomonadota</taxon>
        <taxon>Gammaproteobacteria</taxon>
        <taxon>Pseudomonadales</taxon>
        <taxon>Pseudomonadaceae</taxon>
        <taxon>Pseudomonas</taxon>
    </lineage>
</organism>
<keyword evidence="7" id="KW-0663">Pyridoxal phosphate</keyword>
<dbReference type="InterPro" id="IPR050596">
    <property type="entry name" value="AspAT/PAT-like"/>
</dbReference>
<comment type="cofactor">
    <cofactor evidence="1">
        <name>pyridoxal 5'-phosphate</name>
        <dbReference type="ChEBI" id="CHEBI:597326"/>
    </cofactor>
</comment>
<dbReference type="GO" id="GO:0030170">
    <property type="term" value="F:pyridoxal phosphate binding"/>
    <property type="evidence" value="ECO:0007669"/>
    <property type="project" value="InterPro"/>
</dbReference>
<evidence type="ECO:0000256" key="4">
    <source>
        <dbReference type="ARBA" id="ARBA00022630"/>
    </source>
</evidence>
<keyword evidence="3" id="KW-0032">Aminotransferase</keyword>
<evidence type="ECO:0000256" key="7">
    <source>
        <dbReference type="ARBA" id="ARBA00022898"/>
    </source>
</evidence>
<keyword evidence="4" id="KW-0285">Flavoprotein</keyword>
<dbReference type="GO" id="GO:0050660">
    <property type="term" value="F:flavin adenine dinucleotide binding"/>
    <property type="evidence" value="ECO:0007669"/>
    <property type="project" value="InterPro"/>
</dbReference>
<dbReference type="InterPro" id="IPR015421">
    <property type="entry name" value="PyrdxlP-dep_Trfase_major"/>
</dbReference>
<dbReference type="AlphaFoldDB" id="A0A0P9S9T6"/>
<evidence type="ECO:0000313" key="10">
    <source>
        <dbReference type="Proteomes" id="UP000050557"/>
    </source>
</evidence>
<comment type="similarity">
    <text evidence="2">Belongs to the class-I pyridoxal-phosphate-dependent aminotransferase family.</text>
</comment>
<dbReference type="InterPro" id="IPR004839">
    <property type="entry name" value="Aminotransferase_I/II_large"/>
</dbReference>
<feature type="domain" description="Aminotransferase class I/classII large" evidence="8">
    <location>
        <begin position="128"/>
        <end position="206"/>
    </location>
</feature>
<dbReference type="GO" id="GO:0008483">
    <property type="term" value="F:transaminase activity"/>
    <property type="evidence" value="ECO:0007669"/>
    <property type="project" value="UniProtKB-KW"/>
</dbReference>
<name>A0A0P9S9T6_9PSED</name>
<gene>
    <name evidence="9" type="ORF">ALO68_02211</name>
</gene>
<dbReference type="SUPFAM" id="SSF53383">
    <property type="entry name" value="PLP-dependent transferases"/>
    <property type="match status" value="1"/>
</dbReference>